<proteinExistence type="predicted"/>
<comment type="caution">
    <text evidence="1">The sequence shown here is derived from an EMBL/GenBank/DDBJ whole genome shotgun (WGS) entry which is preliminary data.</text>
</comment>
<dbReference type="OrthoDB" id="7726846at2"/>
<dbReference type="Proteomes" id="UP000253977">
    <property type="component" value="Unassembled WGS sequence"/>
</dbReference>
<evidence type="ECO:0000313" key="1">
    <source>
        <dbReference type="EMBL" id="RDD67667.1"/>
    </source>
</evidence>
<protein>
    <submittedName>
        <fullName evidence="1">Uncharacterized protein</fullName>
    </submittedName>
</protein>
<name>A0A369TU43_9RHOB</name>
<organism evidence="1 2">
    <name type="scientific">Thalassococcus profundi</name>
    <dbReference type="NCBI Taxonomy" id="2282382"/>
    <lineage>
        <taxon>Bacteria</taxon>
        <taxon>Pseudomonadati</taxon>
        <taxon>Pseudomonadota</taxon>
        <taxon>Alphaproteobacteria</taxon>
        <taxon>Rhodobacterales</taxon>
        <taxon>Roseobacteraceae</taxon>
        <taxon>Thalassococcus</taxon>
    </lineage>
</organism>
<gene>
    <name evidence="1" type="ORF">DU478_03155</name>
</gene>
<dbReference type="AlphaFoldDB" id="A0A369TU43"/>
<evidence type="ECO:0000313" key="2">
    <source>
        <dbReference type="Proteomes" id="UP000253977"/>
    </source>
</evidence>
<dbReference type="EMBL" id="QPMK01000002">
    <property type="protein sequence ID" value="RDD67667.1"/>
    <property type="molecule type" value="Genomic_DNA"/>
</dbReference>
<dbReference type="RefSeq" id="WP_114509479.1">
    <property type="nucleotide sequence ID" value="NZ_QPMK01000002.1"/>
</dbReference>
<keyword evidence="2" id="KW-1185">Reference proteome</keyword>
<sequence length="76" mass="8471">MTQQLLVRYDSFDRAAFDGDAENRSNAGVSLLQLWRGDGSHWALFGINDADKARDWLDKTAALGHGPSEHHFLETA</sequence>
<reference evidence="1 2" key="1">
    <citation type="submission" date="2018-07" db="EMBL/GenBank/DDBJ databases">
        <title>Thalassococcus profundi sp. nov., a marine bacterium isolated from deep seawater of Okinawa Trough.</title>
        <authorList>
            <person name="Yu M."/>
        </authorList>
    </citation>
    <scope>NUCLEOTIDE SEQUENCE [LARGE SCALE GENOMIC DNA]</scope>
    <source>
        <strain evidence="1 2">WRAS1</strain>
    </source>
</reference>
<accession>A0A369TU43</accession>